<organism evidence="5 6">
    <name type="scientific">Paracraurococcus ruber</name>
    <dbReference type="NCBI Taxonomy" id="77675"/>
    <lineage>
        <taxon>Bacteria</taxon>
        <taxon>Pseudomonadati</taxon>
        <taxon>Pseudomonadota</taxon>
        <taxon>Alphaproteobacteria</taxon>
        <taxon>Acetobacterales</taxon>
        <taxon>Roseomonadaceae</taxon>
        <taxon>Paracraurococcus</taxon>
    </lineage>
</organism>
<dbReference type="EMBL" id="NRSG01000693">
    <property type="protein sequence ID" value="MBK1662704.1"/>
    <property type="molecule type" value="Genomic_DNA"/>
</dbReference>
<keyword evidence="1" id="KW-0805">Transcription regulation</keyword>
<keyword evidence="2" id="KW-0238">DNA-binding</keyword>
<dbReference type="PROSITE" id="PS01124">
    <property type="entry name" value="HTH_ARAC_FAMILY_2"/>
    <property type="match status" value="1"/>
</dbReference>
<reference evidence="5 6" key="1">
    <citation type="journal article" date="2020" name="Microorganisms">
        <title>Osmotic Adaptation and Compatible Solute Biosynthesis of Phototrophic Bacteria as Revealed from Genome Analyses.</title>
        <authorList>
            <person name="Imhoff J.F."/>
            <person name="Rahn T."/>
            <person name="Kunzel S."/>
            <person name="Keller A."/>
            <person name="Neulinger S.C."/>
        </authorList>
    </citation>
    <scope>NUCLEOTIDE SEQUENCE [LARGE SCALE GENOMIC DNA]</scope>
    <source>
        <strain evidence="5 6">DSM 15382</strain>
    </source>
</reference>
<evidence type="ECO:0000256" key="2">
    <source>
        <dbReference type="ARBA" id="ARBA00023125"/>
    </source>
</evidence>
<evidence type="ECO:0000256" key="1">
    <source>
        <dbReference type="ARBA" id="ARBA00023015"/>
    </source>
</evidence>
<dbReference type="RefSeq" id="WP_133218332.1">
    <property type="nucleotide sequence ID" value="NZ_NRSG01000693.1"/>
</dbReference>
<dbReference type="PRINTS" id="PR00032">
    <property type="entry name" value="HTHARAC"/>
</dbReference>
<dbReference type="PANTHER" id="PTHR46796">
    <property type="entry name" value="HTH-TYPE TRANSCRIPTIONAL ACTIVATOR RHAS-RELATED"/>
    <property type="match status" value="1"/>
</dbReference>
<sequence length="301" mass="31522">MQPQADTYRSLAEVYGHGAYAAYASAIALAGSGGAALVRFAQPAGEFPDPPTPDYTLAINEAGGGRMRLDLGAGRWETAFRPGDLALKPPDATTFAAADTPHRKSFLSLPAGLVAGILAGGGLPGLAGTAPDFRRLHAGPFRCGQLTALLDALWREPSLGTPQGRLFGDGILLAVVATLARHARPDLAPAPRGPALSRGRIDRVRAYVDAHLAEAFGIGDLAAVVGLSPWHFSRAFKAATGRTPRAFVTARRVERAKALLADGDLPLSEVAQACGFADQAHFSTIFRRHAGLPPGAWRRAL</sequence>
<dbReference type="PANTHER" id="PTHR46796:SF2">
    <property type="entry name" value="TRANSCRIPTIONAL REGULATORY PROTEIN"/>
    <property type="match status" value="1"/>
</dbReference>
<dbReference type="InterPro" id="IPR018060">
    <property type="entry name" value="HTH_AraC"/>
</dbReference>
<dbReference type="PROSITE" id="PS00041">
    <property type="entry name" value="HTH_ARAC_FAMILY_1"/>
    <property type="match status" value="1"/>
</dbReference>
<dbReference type="SMART" id="SM00342">
    <property type="entry name" value="HTH_ARAC"/>
    <property type="match status" value="1"/>
</dbReference>
<dbReference type="InterPro" id="IPR018062">
    <property type="entry name" value="HTH_AraC-typ_CS"/>
</dbReference>
<protein>
    <recommendedName>
        <fullName evidence="4">HTH araC/xylS-type domain-containing protein</fullName>
    </recommendedName>
</protein>
<dbReference type="InterPro" id="IPR050204">
    <property type="entry name" value="AraC_XylS_family_regulators"/>
</dbReference>
<dbReference type="Proteomes" id="UP000697995">
    <property type="component" value="Unassembled WGS sequence"/>
</dbReference>
<evidence type="ECO:0000259" key="4">
    <source>
        <dbReference type="PROSITE" id="PS01124"/>
    </source>
</evidence>
<keyword evidence="6" id="KW-1185">Reference proteome</keyword>
<dbReference type="InterPro" id="IPR020449">
    <property type="entry name" value="Tscrpt_reg_AraC-type_HTH"/>
</dbReference>
<dbReference type="Gene3D" id="1.10.10.60">
    <property type="entry name" value="Homeodomain-like"/>
    <property type="match status" value="2"/>
</dbReference>
<name>A0ABS1D9Z4_9PROT</name>
<feature type="domain" description="HTH araC/xylS-type" evidence="4">
    <location>
        <begin position="202"/>
        <end position="300"/>
    </location>
</feature>
<comment type="caution">
    <text evidence="5">The sequence shown here is derived from an EMBL/GenBank/DDBJ whole genome shotgun (WGS) entry which is preliminary data.</text>
</comment>
<dbReference type="Pfam" id="PF12833">
    <property type="entry name" value="HTH_18"/>
    <property type="match status" value="1"/>
</dbReference>
<gene>
    <name evidence="5" type="ORF">CKO45_31510</name>
</gene>
<evidence type="ECO:0000256" key="3">
    <source>
        <dbReference type="ARBA" id="ARBA00023163"/>
    </source>
</evidence>
<keyword evidence="3" id="KW-0804">Transcription</keyword>
<accession>A0ABS1D9Z4</accession>
<evidence type="ECO:0000313" key="6">
    <source>
        <dbReference type="Proteomes" id="UP000697995"/>
    </source>
</evidence>
<dbReference type="InterPro" id="IPR009057">
    <property type="entry name" value="Homeodomain-like_sf"/>
</dbReference>
<proteinExistence type="predicted"/>
<dbReference type="SUPFAM" id="SSF46689">
    <property type="entry name" value="Homeodomain-like"/>
    <property type="match status" value="2"/>
</dbReference>
<evidence type="ECO:0000313" key="5">
    <source>
        <dbReference type="EMBL" id="MBK1662704.1"/>
    </source>
</evidence>